<feature type="transmembrane region" description="Helical" evidence="1">
    <location>
        <begin position="164"/>
        <end position="188"/>
    </location>
</feature>
<evidence type="ECO:0000313" key="2">
    <source>
        <dbReference type="EMBL" id="GAA4456175.1"/>
    </source>
</evidence>
<keyword evidence="3" id="KW-1185">Reference proteome</keyword>
<dbReference type="Proteomes" id="UP001500840">
    <property type="component" value="Unassembled WGS sequence"/>
</dbReference>
<feature type="transmembrane region" description="Helical" evidence="1">
    <location>
        <begin position="228"/>
        <end position="249"/>
    </location>
</feature>
<dbReference type="InterPro" id="IPR010390">
    <property type="entry name" value="ABC-2_transporter-like"/>
</dbReference>
<protein>
    <submittedName>
        <fullName evidence="2">ABC-2 family transporter protein</fullName>
    </submittedName>
</protein>
<sequence>MADKIADESPKIAPNYWKVFLTFARNSLVRDMTFRMNFFLQCISSVGWTLMNVGFYMIIFQYTNTIGEGSGWDRDKFFVFLATTWFVNSLVQAFFMPNAEEFSELIRTGGLDFALLKPIDTQFLISFRRIDWSALSNFAAGLVILVAALYSLATREVNPMVPTLLSAVLYVVFIGCGVAIMYSLMISLSATSIWLGRNQTLYNFWFYITNFSRYPMEIYNRGWGTPLYGFFTFVIPVLLVVNVPARLLAKPIQPRTDWESMLVVWAVGATVLSVLLSRWVFKKALLSYRSASS</sequence>
<gene>
    <name evidence="2" type="ORF">GCM10023156_31120</name>
</gene>
<dbReference type="RefSeq" id="WP_339936842.1">
    <property type="nucleotide sequence ID" value="NZ_BAABGA010000037.1"/>
</dbReference>
<reference evidence="3" key="1">
    <citation type="journal article" date="2019" name="Int. J. Syst. Evol. Microbiol.">
        <title>The Global Catalogue of Microorganisms (GCM) 10K type strain sequencing project: providing services to taxonomists for standard genome sequencing and annotation.</title>
        <authorList>
            <consortium name="The Broad Institute Genomics Platform"/>
            <consortium name="The Broad Institute Genome Sequencing Center for Infectious Disease"/>
            <person name="Wu L."/>
            <person name="Ma J."/>
        </authorList>
    </citation>
    <scope>NUCLEOTIDE SEQUENCE [LARGE SCALE GENOMIC DNA]</scope>
    <source>
        <strain evidence="3">JCM 17759</strain>
    </source>
</reference>
<dbReference type="Pfam" id="PF06182">
    <property type="entry name" value="ABC2_membrane_6"/>
    <property type="match status" value="1"/>
</dbReference>
<evidence type="ECO:0000313" key="3">
    <source>
        <dbReference type="Proteomes" id="UP001500840"/>
    </source>
</evidence>
<feature type="transmembrane region" description="Helical" evidence="1">
    <location>
        <begin position="261"/>
        <end position="281"/>
    </location>
</feature>
<keyword evidence="1" id="KW-1133">Transmembrane helix</keyword>
<evidence type="ECO:0000256" key="1">
    <source>
        <dbReference type="SAM" id="Phobius"/>
    </source>
</evidence>
<organism evidence="2 3">
    <name type="scientific">Novipirellula rosea</name>
    <dbReference type="NCBI Taxonomy" id="1031540"/>
    <lineage>
        <taxon>Bacteria</taxon>
        <taxon>Pseudomonadati</taxon>
        <taxon>Planctomycetota</taxon>
        <taxon>Planctomycetia</taxon>
        <taxon>Pirellulales</taxon>
        <taxon>Pirellulaceae</taxon>
        <taxon>Novipirellula</taxon>
    </lineage>
</organism>
<accession>A0ABP8MXZ7</accession>
<comment type="caution">
    <text evidence="2">The sequence shown here is derived from an EMBL/GenBank/DDBJ whole genome shotgun (WGS) entry which is preliminary data.</text>
</comment>
<keyword evidence="1" id="KW-0472">Membrane</keyword>
<keyword evidence="1" id="KW-0812">Transmembrane</keyword>
<name>A0ABP8MXZ7_9BACT</name>
<dbReference type="PANTHER" id="PTHR36833">
    <property type="entry name" value="SLR0610 PROTEIN-RELATED"/>
    <property type="match status" value="1"/>
</dbReference>
<feature type="transmembrane region" description="Helical" evidence="1">
    <location>
        <begin position="77"/>
        <end position="97"/>
    </location>
</feature>
<feature type="transmembrane region" description="Helical" evidence="1">
    <location>
        <begin position="132"/>
        <end position="152"/>
    </location>
</feature>
<dbReference type="EMBL" id="BAABGA010000037">
    <property type="protein sequence ID" value="GAA4456175.1"/>
    <property type="molecule type" value="Genomic_DNA"/>
</dbReference>
<dbReference type="PANTHER" id="PTHR36833:SF2">
    <property type="entry name" value="SLR0610 PROTEIN"/>
    <property type="match status" value="1"/>
</dbReference>
<proteinExistence type="predicted"/>
<feature type="transmembrane region" description="Helical" evidence="1">
    <location>
        <begin position="38"/>
        <end position="62"/>
    </location>
</feature>